<feature type="binding site" evidence="6">
    <location>
        <position position="258"/>
    </location>
    <ligand>
        <name>Mg(2+)</name>
        <dbReference type="ChEBI" id="CHEBI:18420"/>
        <label>1</label>
    </ligand>
</feature>
<dbReference type="EMBL" id="NRJG01000158">
    <property type="protein sequence ID" value="RIY34992.1"/>
    <property type="molecule type" value="Genomic_DNA"/>
</dbReference>
<dbReference type="OrthoDB" id="9803914at2"/>
<evidence type="ECO:0000256" key="4">
    <source>
        <dbReference type="ARBA" id="ARBA00022842"/>
    </source>
</evidence>
<dbReference type="GO" id="GO:0004519">
    <property type="term" value="F:endonuclease activity"/>
    <property type="evidence" value="ECO:0007669"/>
    <property type="project" value="InterPro"/>
</dbReference>
<dbReference type="InterPro" id="IPR037493">
    <property type="entry name" value="ExoIII-like"/>
</dbReference>
<comment type="similarity">
    <text evidence="1">Belongs to the DNA repair enzymes AP/ExoA family.</text>
</comment>
<evidence type="ECO:0000256" key="6">
    <source>
        <dbReference type="PIRSR" id="PIRSR604808-2"/>
    </source>
</evidence>
<feature type="binding site" evidence="6">
    <location>
        <position position="152"/>
    </location>
    <ligand>
        <name>Mg(2+)</name>
        <dbReference type="ChEBI" id="CHEBI:18420"/>
        <label>1</label>
    </ligand>
</feature>
<feature type="active site" description="Proton acceptor" evidence="5">
    <location>
        <position position="258"/>
    </location>
</feature>
<feature type="binding site" evidence="6">
    <location>
        <position position="7"/>
    </location>
    <ligand>
        <name>Mg(2+)</name>
        <dbReference type="ChEBI" id="CHEBI:18420"/>
        <label>1</label>
    </ligand>
</feature>
<feature type="binding site" evidence="6">
    <location>
        <position position="34"/>
    </location>
    <ligand>
        <name>Mg(2+)</name>
        <dbReference type="ChEBI" id="CHEBI:18420"/>
        <label>1</label>
    </ligand>
</feature>
<feature type="site" description="Interaction with DNA substrate" evidence="7">
    <location>
        <position position="258"/>
    </location>
</feature>
<sequence length="266" mass="31318">MKIVSFNINSVRAHVEQLFAVHEILQPDIIGLQEIKVHSDHYPENLLANDYHVYHFGQKTHHGVAIYTKYKPENVYYGFPTDPEDAQRRLITIDIEHPELGKLRVINGYFPQGDSIHNDVKFPAKRKFYKDLVEFIKQTPADYRLIIMGDYNISPKDIDIGIGPVNARRWLRTGKCSFQPEEREWMETLYELGLVDTYRVVYPEQEERYSWFDYRSNGFEENRGLRIDLIMCSQDLVEHVSDSDIAYNIRKMDKPSDHAPVYTVFK</sequence>
<evidence type="ECO:0000313" key="9">
    <source>
        <dbReference type="EMBL" id="RIY34992.1"/>
    </source>
</evidence>
<evidence type="ECO:0000256" key="2">
    <source>
        <dbReference type="ARBA" id="ARBA00022723"/>
    </source>
</evidence>
<keyword evidence="4 6" id="KW-0460">Magnesium</keyword>
<protein>
    <submittedName>
        <fullName evidence="9">Exodeoxyribonuclease III</fullName>
    </submittedName>
</protein>
<dbReference type="InterPro" id="IPR004808">
    <property type="entry name" value="AP_endonuc_1"/>
</dbReference>
<name>A0A3A1YA09_9GAMM</name>
<dbReference type="NCBIfam" id="TIGR00633">
    <property type="entry name" value="xth"/>
    <property type="match status" value="1"/>
</dbReference>
<dbReference type="Proteomes" id="UP000265916">
    <property type="component" value="Unassembled WGS sequence"/>
</dbReference>
<dbReference type="InterPro" id="IPR020847">
    <property type="entry name" value="AP_endonuclease_F1_BS"/>
</dbReference>
<dbReference type="CDD" id="cd09086">
    <property type="entry name" value="ExoIII-like_AP-endo"/>
    <property type="match status" value="1"/>
</dbReference>
<feature type="domain" description="Endonuclease/exonuclease/phosphatase" evidence="8">
    <location>
        <begin position="4"/>
        <end position="258"/>
    </location>
</feature>
<dbReference type="AlphaFoldDB" id="A0A3A1YA09"/>
<dbReference type="RefSeq" id="WP_119532458.1">
    <property type="nucleotide sequence ID" value="NZ_JBHSSP010000001.1"/>
</dbReference>
<dbReference type="Pfam" id="PF03372">
    <property type="entry name" value="Exo_endo_phos"/>
    <property type="match status" value="1"/>
</dbReference>
<keyword evidence="2 6" id="KW-0479">Metal-binding</keyword>
<dbReference type="GO" id="GO:0008311">
    <property type="term" value="F:double-stranded DNA 3'-5' DNA exonuclease activity"/>
    <property type="evidence" value="ECO:0007669"/>
    <property type="project" value="InterPro"/>
</dbReference>
<proteinExistence type="inferred from homology"/>
<evidence type="ECO:0000256" key="5">
    <source>
        <dbReference type="PIRSR" id="PIRSR604808-1"/>
    </source>
</evidence>
<keyword evidence="6" id="KW-0464">Manganese</keyword>
<accession>A0A3A1YA09</accession>
<feature type="active site" evidence="5">
    <location>
        <position position="109"/>
    </location>
</feature>
<evidence type="ECO:0000256" key="7">
    <source>
        <dbReference type="PIRSR" id="PIRSR604808-3"/>
    </source>
</evidence>
<dbReference type="InterPro" id="IPR005135">
    <property type="entry name" value="Endo/exonuclease/phosphatase"/>
</dbReference>
<dbReference type="PROSITE" id="PS00726">
    <property type="entry name" value="AP_NUCLEASE_F1_1"/>
    <property type="match status" value="1"/>
</dbReference>
<feature type="site" description="Transition state stabilizer" evidence="7">
    <location>
        <position position="152"/>
    </location>
</feature>
<feature type="binding site" evidence="6">
    <location>
        <position position="150"/>
    </location>
    <ligand>
        <name>Mg(2+)</name>
        <dbReference type="ChEBI" id="CHEBI:18420"/>
        <label>1</label>
    </ligand>
</feature>
<organism evidence="9 10">
    <name type="scientific">Psittacicella hinzii</name>
    <dbReference type="NCBI Taxonomy" id="2028575"/>
    <lineage>
        <taxon>Bacteria</taxon>
        <taxon>Pseudomonadati</taxon>
        <taxon>Pseudomonadota</taxon>
        <taxon>Gammaproteobacteria</taxon>
        <taxon>Pasteurellales</taxon>
        <taxon>Psittacicellaceae</taxon>
        <taxon>Psittacicella</taxon>
    </lineage>
</organism>
<dbReference type="GO" id="GO:0006281">
    <property type="term" value="P:DNA repair"/>
    <property type="evidence" value="ECO:0007669"/>
    <property type="project" value="InterPro"/>
</dbReference>
<comment type="cofactor">
    <cofactor evidence="6">
        <name>Mg(2+)</name>
        <dbReference type="ChEBI" id="CHEBI:18420"/>
    </cofactor>
    <cofactor evidence="6">
        <name>Mn(2+)</name>
        <dbReference type="ChEBI" id="CHEBI:29035"/>
    </cofactor>
    <text evidence="6">Probably binds two magnesium or manganese ions per subunit.</text>
</comment>
<dbReference type="PANTHER" id="PTHR43250:SF2">
    <property type="entry name" value="EXODEOXYRIBONUCLEASE III"/>
    <property type="match status" value="1"/>
</dbReference>
<evidence type="ECO:0000313" key="10">
    <source>
        <dbReference type="Proteomes" id="UP000265916"/>
    </source>
</evidence>
<feature type="site" description="Important for catalytic activity" evidence="7">
    <location>
        <position position="228"/>
    </location>
</feature>
<feature type="active site" description="Proton donor/acceptor" evidence="5">
    <location>
        <position position="150"/>
    </location>
</feature>
<reference evidence="9 10" key="1">
    <citation type="submission" date="2017-08" db="EMBL/GenBank/DDBJ databases">
        <title>Reclassification of Bisgaard taxon 37 and 44.</title>
        <authorList>
            <person name="Christensen H."/>
        </authorList>
    </citation>
    <scope>NUCLEOTIDE SEQUENCE [LARGE SCALE GENOMIC DNA]</scope>
    <source>
        <strain evidence="9 10">111</strain>
    </source>
</reference>
<dbReference type="InterPro" id="IPR036691">
    <property type="entry name" value="Endo/exonu/phosph_ase_sf"/>
</dbReference>
<dbReference type="NCBIfam" id="NF008733">
    <property type="entry name" value="PRK11756.1"/>
    <property type="match status" value="1"/>
</dbReference>
<keyword evidence="10" id="KW-1185">Reference proteome</keyword>
<dbReference type="NCBIfam" id="TIGR00195">
    <property type="entry name" value="exoDNase_III"/>
    <property type="match status" value="1"/>
</dbReference>
<evidence type="ECO:0000259" key="8">
    <source>
        <dbReference type="Pfam" id="PF03372"/>
    </source>
</evidence>
<dbReference type="PROSITE" id="PS51435">
    <property type="entry name" value="AP_NUCLEASE_F1_4"/>
    <property type="match status" value="1"/>
</dbReference>
<keyword evidence="3" id="KW-0378">Hydrolase</keyword>
<dbReference type="Gene3D" id="3.60.10.10">
    <property type="entry name" value="Endonuclease/exonuclease/phosphatase"/>
    <property type="match status" value="1"/>
</dbReference>
<comment type="caution">
    <text evidence="9">The sequence shown here is derived from an EMBL/GenBank/DDBJ whole genome shotgun (WGS) entry which is preliminary data.</text>
</comment>
<evidence type="ECO:0000256" key="1">
    <source>
        <dbReference type="ARBA" id="ARBA00007092"/>
    </source>
</evidence>
<gene>
    <name evidence="9" type="ORF">CKF58_07265</name>
</gene>
<dbReference type="GO" id="GO:0003677">
    <property type="term" value="F:DNA binding"/>
    <property type="evidence" value="ECO:0007669"/>
    <property type="project" value="InterPro"/>
</dbReference>
<feature type="binding site" evidence="6">
    <location>
        <position position="257"/>
    </location>
    <ligand>
        <name>Mg(2+)</name>
        <dbReference type="ChEBI" id="CHEBI:18420"/>
        <label>1</label>
    </ligand>
</feature>
<evidence type="ECO:0000256" key="3">
    <source>
        <dbReference type="ARBA" id="ARBA00022801"/>
    </source>
</evidence>
<dbReference type="PANTHER" id="PTHR43250">
    <property type="entry name" value="EXODEOXYRIBONUCLEASE III"/>
    <property type="match status" value="1"/>
</dbReference>
<dbReference type="GO" id="GO:0046872">
    <property type="term" value="F:metal ion binding"/>
    <property type="evidence" value="ECO:0007669"/>
    <property type="project" value="UniProtKB-KW"/>
</dbReference>
<dbReference type="SUPFAM" id="SSF56219">
    <property type="entry name" value="DNase I-like"/>
    <property type="match status" value="1"/>
</dbReference>